<dbReference type="InterPro" id="IPR036890">
    <property type="entry name" value="HATPase_C_sf"/>
</dbReference>
<dbReference type="InterPro" id="IPR003594">
    <property type="entry name" value="HATPase_dom"/>
</dbReference>
<feature type="domain" description="Histidine kinase/HSP90-like ATPase" evidence="1">
    <location>
        <begin position="36"/>
        <end position="134"/>
    </location>
</feature>
<comment type="caution">
    <text evidence="2">The sequence shown here is derived from an EMBL/GenBank/DDBJ whole genome shotgun (WGS) entry which is preliminary data.</text>
</comment>
<organism evidence="2 3">
    <name type="scientific">Spirulina subsalsa FACHB-351</name>
    <dbReference type="NCBI Taxonomy" id="234711"/>
    <lineage>
        <taxon>Bacteria</taxon>
        <taxon>Bacillati</taxon>
        <taxon>Cyanobacteriota</taxon>
        <taxon>Cyanophyceae</taxon>
        <taxon>Spirulinales</taxon>
        <taxon>Spirulinaceae</taxon>
        <taxon>Spirulina</taxon>
    </lineage>
</organism>
<dbReference type="Proteomes" id="UP001526426">
    <property type="component" value="Unassembled WGS sequence"/>
</dbReference>
<dbReference type="Pfam" id="PF13581">
    <property type="entry name" value="HATPase_c_2"/>
    <property type="match status" value="1"/>
</dbReference>
<dbReference type="Gene3D" id="3.30.565.10">
    <property type="entry name" value="Histidine kinase-like ATPase, C-terminal domain"/>
    <property type="match status" value="1"/>
</dbReference>
<gene>
    <name evidence="2" type="ORF">K4A83_12020</name>
</gene>
<protein>
    <submittedName>
        <fullName evidence="2">Anti-sigma regulatory factor</fullName>
    </submittedName>
</protein>
<name>A0ABT3L646_9CYAN</name>
<dbReference type="SMART" id="SM00387">
    <property type="entry name" value="HATPase_c"/>
    <property type="match status" value="1"/>
</dbReference>
<evidence type="ECO:0000313" key="3">
    <source>
        <dbReference type="Proteomes" id="UP001526426"/>
    </source>
</evidence>
<keyword evidence="3" id="KW-1185">Reference proteome</keyword>
<reference evidence="2 3" key="1">
    <citation type="submission" date="2021-08" db="EMBL/GenBank/DDBJ databases">
        <title>Draft genome sequence of Spirulina subsalsa with high tolerance to salinity and hype-accumulation of phycocyanin.</title>
        <authorList>
            <person name="Pei H."/>
            <person name="Jiang L."/>
        </authorList>
    </citation>
    <scope>NUCLEOTIDE SEQUENCE [LARGE SCALE GENOMIC DNA]</scope>
    <source>
        <strain evidence="2 3">FACHB-351</strain>
    </source>
</reference>
<dbReference type="SUPFAM" id="SSF55874">
    <property type="entry name" value="ATPase domain of HSP90 chaperone/DNA topoisomerase II/histidine kinase"/>
    <property type="match status" value="1"/>
</dbReference>
<dbReference type="EMBL" id="JAIHOM010000053">
    <property type="protein sequence ID" value="MCW6036986.1"/>
    <property type="molecule type" value="Genomic_DNA"/>
</dbReference>
<evidence type="ECO:0000259" key="1">
    <source>
        <dbReference type="SMART" id="SM00387"/>
    </source>
</evidence>
<sequence length="134" mass="15081">MDYPKSIWIVIHREADITRSIFESQRMAQSLGFDHGRAQMIATAVSELARNIIKYAQKGKIIITPLNERRRSGIEIICQDTGPGIPNVDQAMEDYFSSSGTLGLGLPGVKRMMDEFEITSIVNQGTKVIIRKWL</sequence>
<dbReference type="CDD" id="cd16934">
    <property type="entry name" value="HATPase_RsbT-like"/>
    <property type="match status" value="1"/>
</dbReference>
<proteinExistence type="predicted"/>
<evidence type="ECO:0000313" key="2">
    <source>
        <dbReference type="EMBL" id="MCW6036986.1"/>
    </source>
</evidence>
<accession>A0ABT3L646</accession>
<dbReference type="RefSeq" id="WP_265264816.1">
    <property type="nucleotide sequence ID" value="NZ_JAIHOM010000053.1"/>
</dbReference>